<evidence type="ECO:0000313" key="2">
    <source>
        <dbReference type="Proteomes" id="UP000305401"/>
    </source>
</evidence>
<gene>
    <name evidence="1" type="ORF">E5990_08725</name>
</gene>
<comment type="caution">
    <text evidence="1">The sequence shown here is derived from an EMBL/GenBank/DDBJ whole genome shotgun (WGS) entry which is preliminary data.</text>
</comment>
<protein>
    <submittedName>
        <fullName evidence="1">ComEC family competence protein</fullName>
    </submittedName>
</protein>
<name>A0AC61S3S5_9BACT</name>
<sequence>MGIWRRLRAFSGNPPLSMVPMLPLAVVATAIAVVLNVLPDGNENVLLPDDECRYDGVVIESSRLENGQRCIVAVSGNGLCGINAQLFLAGCADDVFNGDTIKFYAKLQILPPSTEPEAFDYSEYLRQKGVALTAYVPENHYSVIRGPDTFLRKLDKVGRTTAALLDASNLSDGAIVFLKAALLGDSAEARKTIGGTFSAAGLAHVLALSGMHVATLYAVLTVFLFPLYLLRQRRVLAISVLLLLWIYAFVTGMSASVVRAVVMASCLGGAFVFQRTNSPVNAWLLAWTLLLLADAGNLYDAGFQMSFAATGAILLFLPRLSGICGAGRCGKYMWTYVMVSVVAMAGSGIVAAYHFHTFPVLFIVANIPVGFLLPGVLGGGLLLCLLLWAGFDAVWLCVVIDWLYMCIEWVADFIANVEWAQMRNLWFPWWVMLPYFAMLLSVAYVLWQKNIRRAWVVTPVFAILTVVALHFGNCKTNLPEWFVSTAGGTTSVVCFDGSKGYYISPYEGSLLASAKMQAEDALENYLSRRSVDSLSVAKIYNSADNVISWNSYKCNFGNKLVVYICTDSILPHILADNDTRGADYLLVHGTYRGRDISGLVKELRPDTVLLASEMHWRRRARWTDSMRVASVPCLWLRHYRFGARPVD</sequence>
<evidence type="ECO:0000313" key="1">
    <source>
        <dbReference type="EMBL" id="THG45692.1"/>
    </source>
</evidence>
<dbReference type="Proteomes" id="UP000305401">
    <property type="component" value="Unassembled WGS sequence"/>
</dbReference>
<keyword evidence="2" id="KW-1185">Reference proteome</keyword>
<accession>A0AC61S3S5</accession>
<dbReference type="EMBL" id="SSTG01000124">
    <property type="protein sequence ID" value="THG45692.1"/>
    <property type="molecule type" value="Genomic_DNA"/>
</dbReference>
<proteinExistence type="predicted"/>
<organism evidence="1 2">
    <name type="scientific">Muribaculum caecicola</name>
    <dbReference type="NCBI Taxonomy" id="3038144"/>
    <lineage>
        <taxon>Bacteria</taxon>
        <taxon>Pseudomonadati</taxon>
        <taxon>Bacteroidota</taxon>
        <taxon>Bacteroidia</taxon>
        <taxon>Bacteroidales</taxon>
        <taxon>Muribaculaceae</taxon>
        <taxon>Muribaculum</taxon>
    </lineage>
</organism>
<reference evidence="1" key="1">
    <citation type="submission" date="2019-04" db="EMBL/GenBank/DDBJ databases">
        <title>Microbes associate with the intestines of laboratory mice.</title>
        <authorList>
            <person name="Navarre W."/>
            <person name="Wong E."/>
            <person name="Huang K.C."/>
            <person name="Tropini C."/>
            <person name="Ng K."/>
            <person name="Yu B."/>
        </authorList>
    </citation>
    <scope>NUCLEOTIDE SEQUENCE</scope>
    <source>
        <strain evidence="1">NM86_A22</strain>
    </source>
</reference>